<accession>A0AAD7I0L7</accession>
<dbReference type="Proteomes" id="UP001215598">
    <property type="component" value="Unassembled WGS sequence"/>
</dbReference>
<dbReference type="EMBL" id="JARKIB010000154">
    <property type="protein sequence ID" value="KAJ7731259.1"/>
    <property type="molecule type" value="Genomic_DNA"/>
</dbReference>
<evidence type="ECO:0000313" key="1">
    <source>
        <dbReference type="EMBL" id="KAJ7731259.1"/>
    </source>
</evidence>
<dbReference type="AlphaFoldDB" id="A0AAD7I0L7"/>
<organism evidence="1 2">
    <name type="scientific">Mycena metata</name>
    <dbReference type="NCBI Taxonomy" id="1033252"/>
    <lineage>
        <taxon>Eukaryota</taxon>
        <taxon>Fungi</taxon>
        <taxon>Dikarya</taxon>
        <taxon>Basidiomycota</taxon>
        <taxon>Agaricomycotina</taxon>
        <taxon>Agaricomycetes</taxon>
        <taxon>Agaricomycetidae</taxon>
        <taxon>Agaricales</taxon>
        <taxon>Marasmiineae</taxon>
        <taxon>Mycenaceae</taxon>
        <taxon>Mycena</taxon>
    </lineage>
</organism>
<evidence type="ECO:0000313" key="2">
    <source>
        <dbReference type="Proteomes" id="UP001215598"/>
    </source>
</evidence>
<proteinExistence type="predicted"/>
<sequence>MEGNNRTNTVVHAFARFTARQCTDVSHVLTLPTNSTSIFGGPSITFPPQQFWGARGSVAIVGVPVHHGQAEPWKAISQHIDCMKAGADSRRKQNEGRVTSRHCCRASCKIRTVKLRHTLPGSTSDVSTMLSAQRDSFRDHLMVYRLIRSTNFTKSLTVWLSGIPRRADRNTRLAESYFHSKVFQFPNTPKFPARLPELKIPCNNISDAAIAYDNVEHGLYSRTKKHCITRYCDPGYSAVFTYDGQKNGGENMAGNQRSNHLFADATSVILYPLLLLPLLSIACTGFNQHDFTASHVHFLNDPLPEIRLQRRGFNRINGEGGFWTKTYPALTIHVNMKSTCISGIYGHIHT</sequence>
<name>A0AAD7I0L7_9AGAR</name>
<gene>
    <name evidence="1" type="ORF">B0H16DRAFT_1469243</name>
</gene>
<keyword evidence="2" id="KW-1185">Reference proteome</keyword>
<protein>
    <submittedName>
        <fullName evidence="1">Uncharacterized protein</fullName>
    </submittedName>
</protein>
<comment type="caution">
    <text evidence="1">The sequence shown here is derived from an EMBL/GenBank/DDBJ whole genome shotgun (WGS) entry which is preliminary data.</text>
</comment>
<reference evidence="1" key="1">
    <citation type="submission" date="2023-03" db="EMBL/GenBank/DDBJ databases">
        <title>Massive genome expansion in bonnet fungi (Mycena s.s.) driven by repeated elements and novel gene families across ecological guilds.</title>
        <authorList>
            <consortium name="Lawrence Berkeley National Laboratory"/>
            <person name="Harder C.B."/>
            <person name="Miyauchi S."/>
            <person name="Viragh M."/>
            <person name="Kuo A."/>
            <person name="Thoen E."/>
            <person name="Andreopoulos B."/>
            <person name="Lu D."/>
            <person name="Skrede I."/>
            <person name="Drula E."/>
            <person name="Henrissat B."/>
            <person name="Morin E."/>
            <person name="Kohler A."/>
            <person name="Barry K."/>
            <person name="LaButti K."/>
            <person name="Morin E."/>
            <person name="Salamov A."/>
            <person name="Lipzen A."/>
            <person name="Mereny Z."/>
            <person name="Hegedus B."/>
            <person name="Baldrian P."/>
            <person name="Stursova M."/>
            <person name="Weitz H."/>
            <person name="Taylor A."/>
            <person name="Grigoriev I.V."/>
            <person name="Nagy L.G."/>
            <person name="Martin F."/>
            <person name="Kauserud H."/>
        </authorList>
    </citation>
    <scope>NUCLEOTIDE SEQUENCE</scope>
    <source>
        <strain evidence="1">CBHHK182m</strain>
    </source>
</reference>